<evidence type="ECO:0000256" key="1">
    <source>
        <dbReference type="SAM" id="MobiDB-lite"/>
    </source>
</evidence>
<reference evidence="2 3" key="1">
    <citation type="submission" date="2016-03" db="EMBL/GenBank/DDBJ databases">
        <title>The draft genome sequence of Fonsecaea nubica causative agent of cutaneous subcutaneous infection in human host.</title>
        <authorList>
            <person name="Costa F."/>
            <person name="Sybren D.H."/>
            <person name="Raittz R.T."/>
            <person name="Weiss V.A."/>
            <person name="Leao A.C."/>
            <person name="Gomes R."/>
            <person name="De Souza E.M."/>
            <person name="Pedrosa F.O."/>
            <person name="Steffens M.B."/>
            <person name="Bombassaro A."/>
            <person name="Tadra-Sfeir M.Z."/>
            <person name="Moreno L.F."/>
            <person name="Najafzadeh M.J."/>
            <person name="Felipe M.S."/>
            <person name="Teixeira M."/>
            <person name="Sun J."/>
            <person name="Xi L."/>
            <person name="Castro M.A."/>
            <person name="Vicente V.A."/>
        </authorList>
    </citation>
    <scope>NUCLEOTIDE SEQUENCE [LARGE SCALE GENOMIC DNA]</scope>
    <source>
        <strain evidence="2 3">CBS 269.64</strain>
    </source>
</reference>
<keyword evidence="3" id="KW-1185">Reference proteome</keyword>
<dbReference type="Proteomes" id="UP000185904">
    <property type="component" value="Unassembled WGS sequence"/>
</dbReference>
<organism evidence="2 3">
    <name type="scientific">Fonsecaea nubica</name>
    <dbReference type="NCBI Taxonomy" id="856822"/>
    <lineage>
        <taxon>Eukaryota</taxon>
        <taxon>Fungi</taxon>
        <taxon>Dikarya</taxon>
        <taxon>Ascomycota</taxon>
        <taxon>Pezizomycotina</taxon>
        <taxon>Eurotiomycetes</taxon>
        <taxon>Chaetothyriomycetidae</taxon>
        <taxon>Chaetothyriales</taxon>
        <taxon>Herpotrichiellaceae</taxon>
        <taxon>Fonsecaea</taxon>
    </lineage>
</organism>
<evidence type="ECO:0000313" key="3">
    <source>
        <dbReference type="Proteomes" id="UP000185904"/>
    </source>
</evidence>
<dbReference type="AlphaFoldDB" id="A0A178CBV4"/>
<name>A0A178CBV4_9EURO</name>
<sequence>MGEERTENEVLELTDELREEFALHARLYSVDYSNREISEARDRWTPAKRRLYSVFEWDPNEPGSRQNLSEWKADQRQASMVTPAKFCEVIGGLDLLDHLDLKSYQDRMDTVDVIPFPLFKHGGEYLYLEWARCSHFPQDLHPTQPASRQYRTWGQRDVWEDFDAREEGWCKFEPPIIIPQHLRTSEDTEHSSALHYAYVIGTISSAELYTIDDVFDLDPAPFKVFLHPVDKSFWIVFDVHPSMQPLDDPPSYSYEWDSDDSDGPTIRVCDHEIWDELEPAPPVVAWRIPFSDMQRIAQRRKYIRGFVSTAIQDNDGPVPQVVVDGYDPIWNSPDVPRPLLYPPGKDCWAKYKEEILKPAALAARRGSSNVGEFQQDPGPNDPSAD</sequence>
<comment type="caution">
    <text evidence="2">The sequence shown here is derived from an EMBL/GenBank/DDBJ whole genome shotgun (WGS) entry which is preliminary data.</text>
</comment>
<dbReference type="OrthoDB" id="10410145at2759"/>
<evidence type="ECO:0000313" key="2">
    <source>
        <dbReference type="EMBL" id="OAL27439.1"/>
    </source>
</evidence>
<dbReference type="GeneID" id="34593187"/>
<proteinExistence type="predicted"/>
<dbReference type="EMBL" id="LVCJ01000095">
    <property type="protein sequence ID" value="OAL27439.1"/>
    <property type="molecule type" value="Genomic_DNA"/>
</dbReference>
<accession>A0A178CBV4</accession>
<dbReference type="RefSeq" id="XP_022495951.1">
    <property type="nucleotide sequence ID" value="XM_022648059.1"/>
</dbReference>
<feature type="region of interest" description="Disordered" evidence="1">
    <location>
        <begin position="365"/>
        <end position="385"/>
    </location>
</feature>
<protein>
    <submittedName>
        <fullName evidence="2">Uncharacterized protein</fullName>
    </submittedName>
</protein>
<gene>
    <name evidence="2" type="ORF">AYO20_09790</name>
</gene>